<evidence type="ECO:0000256" key="1">
    <source>
        <dbReference type="SAM" id="MobiDB-lite"/>
    </source>
</evidence>
<gene>
    <name evidence="2" type="ORF">D7D94_05225</name>
</gene>
<feature type="compositionally biased region" description="Gly residues" evidence="1">
    <location>
        <begin position="181"/>
        <end position="193"/>
    </location>
</feature>
<name>A0A6I6DQE1_9MICO</name>
<keyword evidence="3" id="KW-1185">Reference proteome</keyword>
<dbReference type="EMBL" id="CP032550">
    <property type="protein sequence ID" value="QGU27132.1"/>
    <property type="molecule type" value="Genomic_DNA"/>
</dbReference>
<organism evidence="2 3">
    <name type="scientific">Microbacterium oryzae</name>
    <dbReference type="NCBI Taxonomy" id="743009"/>
    <lineage>
        <taxon>Bacteria</taxon>
        <taxon>Bacillati</taxon>
        <taxon>Actinomycetota</taxon>
        <taxon>Actinomycetes</taxon>
        <taxon>Micrococcales</taxon>
        <taxon>Microbacteriaceae</taxon>
        <taxon>Microbacterium</taxon>
    </lineage>
</organism>
<dbReference type="OrthoDB" id="5520269at2"/>
<feature type="compositionally biased region" description="Basic and acidic residues" evidence="1">
    <location>
        <begin position="1"/>
        <end position="30"/>
    </location>
</feature>
<feature type="compositionally biased region" description="Low complexity" evidence="1">
    <location>
        <begin position="212"/>
        <end position="227"/>
    </location>
</feature>
<feature type="compositionally biased region" description="Gly residues" evidence="1">
    <location>
        <begin position="202"/>
        <end position="211"/>
    </location>
</feature>
<accession>A0A6I6DQE1</accession>
<dbReference type="AlphaFoldDB" id="A0A6I6DQE1"/>
<feature type="compositionally biased region" description="Basic and acidic residues" evidence="1">
    <location>
        <begin position="52"/>
        <end position="61"/>
    </location>
</feature>
<dbReference type="Proteomes" id="UP000422989">
    <property type="component" value="Chromosome"/>
</dbReference>
<evidence type="ECO:0000313" key="3">
    <source>
        <dbReference type="Proteomes" id="UP000422989"/>
    </source>
</evidence>
<feature type="region of interest" description="Disordered" evidence="1">
    <location>
        <begin position="1"/>
        <end position="61"/>
    </location>
</feature>
<protein>
    <recommendedName>
        <fullName evidence="4">Cation-transporting ATPase</fullName>
    </recommendedName>
</protein>
<reference evidence="2 3" key="1">
    <citation type="submission" date="2018-09" db="EMBL/GenBank/DDBJ databases">
        <title>Whole genome sequencing of Microbacterium oryzae strain MB-10T.</title>
        <authorList>
            <person name="Das S.K."/>
        </authorList>
    </citation>
    <scope>NUCLEOTIDE SEQUENCE [LARGE SCALE GENOMIC DNA]</scope>
    <source>
        <strain evidence="2 3">MB-10</strain>
    </source>
</reference>
<dbReference type="KEGG" id="moj:D7D94_05225"/>
<sequence length="245" mass="24815">MGFLDRIKQAVRGDGRSAETDRAYTRDHAHPPQTTAFGTIDGHGQPASRPSRTGDDRTEDDRAVERYRYLLRTAPPETIEQVHAEAFAKLSDEQRQRVLAELSGSLPPQERPASAEPAAMARAATRAEYQQPGTMERTLGGRQGPGLGTAIGGSLLGTVAGYVVGSALVSSFIGPSLADGGDPGGADGGGGESADGSEADGSGFGGPGFGDPGSATETSAGTEAAGDAGFGDFGGFGGDIGGFDV</sequence>
<dbReference type="RefSeq" id="WP_156241624.1">
    <property type="nucleotide sequence ID" value="NZ_BAAAZL010000006.1"/>
</dbReference>
<proteinExistence type="predicted"/>
<evidence type="ECO:0008006" key="4">
    <source>
        <dbReference type="Google" id="ProtNLM"/>
    </source>
</evidence>
<evidence type="ECO:0000313" key="2">
    <source>
        <dbReference type="EMBL" id="QGU27132.1"/>
    </source>
</evidence>
<feature type="region of interest" description="Disordered" evidence="1">
    <location>
        <begin position="180"/>
        <end position="232"/>
    </location>
</feature>